<name>A0A3A5MFH7_9MICC</name>
<evidence type="ECO:0000313" key="2">
    <source>
        <dbReference type="EMBL" id="RJT83218.1"/>
    </source>
</evidence>
<dbReference type="InterPro" id="IPR015946">
    <property type="entry name" value="KH_dom-like_a/b"/>
</dbReference>
<dbReference type="SUPFAM" id="SSF82784">
    <property type="entry name" value="OsmC-like"/>
    <property type="match status" value="1"/>
</dbReference>
<dbReference type="NCBIfam" id="TIGR03561">
    <property type="entry name" value="organ_hyd_perox"/>
    <property type="match status" value="1"/>
</dbReference>
<gene>
    <name evidence="2" type="ORF">D6T63_01855</name>
</gene>
<dbReference type="AlphaFoldDB" id="A0A3A5MFH7"/>
<sequence length="140" mass="14201">MSALYTAVATATGDGRNGKAHTDDGMLVVDLAVPKEMGGAGGATNPEQLFAVGYAACFHSALKLVAARSKARISDTAVTAEVSINPTDGGAFTLAVALHAEIGGVDQETADLLVEQAHQVCPYSNATRGNIEVTVDATIG</sequence>
<dbReference type="RefSeq" id="WP_120147307.1">
    <property type="nucleotide sequence ID" value="NZ_QZVT01000001.1"/>
</dbReference>
<dbReference type="InterPro" id="IPR036102">
    <property type="entry name" value="OsmC/Ohrsf"/>
</dbReference>
<dbReference type="Gene3D" id="3.30.300.20">
    <property type="match status" value="1"/>
</dbReference>
<comment type="similarity">
    <text evidence="1">Belongs to the OsmC/Ohr family.</text>
</comment>
<protein>
    <submittedName>
        <fullName evidence="2">Organic hydroperoxide resistance protein</fullName>
    </submittedName>
</protein>
<reference evidence="2 3" key="1">
    <citation type="submission" date="2018-09" db="EMBL/GenBank/DDBJ databases">
        <title>Novel species of Arthrobacter.</title>
        <authorList>
            <person name="Liu Q."/>
            <person name="Xin Y.-H."/>
        </authorList>
    </citation>
    <scope>NUCLEOTIDE SEQUENCE [LARGE SCALE GENOMIC DNA]</scope>
    <source>
        <strain evidence="2 3">Hz2</strain>
    </source>
</reference>
<dbReference type="InterPro" id="IPR003718">
    <property type="entry name" value="OsmC/Ohr_fam"/>
</dbReference>
<dbReference type="EMBL" id="QZVT01000001">
    <property type="protein sequence ID" value="RJT83218.1"/>
    <property type="molecule type" value="Genomic_DNA"/>
</dbReference>
<keyword evidence="3" id="KW-1185">Reference proteome</keyword>
<dbReference type="PANTHER" id="PTHR33797:SF2">
    <property type="entry name" value="ORGANIC HYDROPEROXIDE RESISTANCE PROTEIN-LIKE"/>
    <property type="match status" value="1"/>
</dbReference>
<dbReference type="Proteomes" id="UP000272560">
    <property type="component" value="Unassembled WGS sequence"/>
</dbReference>
<dbReference type="Pfam" id="PF02566">
    <property type="entry name" value="OsmC"/>
    <property type="match status" value="1"/>
</dbReference>
<evidence type="ECO:0000313" key="3">
    <source>
        <dbReference type="Proteomes" id="UP000272560"/>
    </source>
</evidence>
<dbReference type="Gene3D" id="2.20.25.10">
    <property type="match status" value="1"/>
</dbReference>
<dbReference type="GO" id="GO:0006979">
    <property type="term" value="P:response to oxidative stress"/>
    <property type="evidence" value="ECO:0007669"/>
    <property type="project" value="InterPro"/>
</dbReference>
<dbReference type="InterPro" id="IPR019953">
    <property type="entry name" value="OHR"/>
</dbReference>
<proteinExistence type="inferred from homology"/>
<evidence type="ECO:0000256" key="1">
    <source>
        <dbReference type="ARBA" id="ARBA00007378"/>
    </source>
</evidence>
<accession>A0A3A5MFH7</accession>
<organism evidence="2 3">
    <name type="scientific">Arthrobacter cheniae</name>
    <dbReference type="NCBI Taxonomy" id="1258888"/>
    <lineage>
        <taxon>Bacteria</taxon>
        <taxon>Bacillati</taxon>
        <taxon>Actinomycetota</taxon>
        <taxon>Actinomycetes</taxon>
        <taxon>Micrococcales</taxon>
        <taxon>Micrococcaceae</taxon>
        <taxon>Arthrobacter</taxon>
    </lineage>
</organism>
<comment type="caution">
    <text evidence="2">The sequence shown here is derived from an EMBL/GenBank/DDBJ whole genome shotgun (WGS) entry which is preliminary data.</text>
</comment>
<dbReference type="PANTHER" id="PTHR33797">
    <property type="entry name" value="ORGANIC HYDROPEROXIDE RESISTANCE PROTEIN-LIKE"/>
    <property type="match status" value="1"/>
</dbReference>
<dbReference type="OrthoDB" id="9797508at2"/>